<dbReference type="InterPro" id="IPR016187">
    <property type="entry name" value="CTDL_fold"/>
</dbReference>
<protein>
    <submittedName>
        <fullName evidence="3">Sulphatase-modifying factor protein</fullName>
    </submittedName>
</protein>
<dbReference type="InterPro" id="IPR005532">
    <property type="entry name" value="SUMF_dom"/>
</dbReference>
<dbReference type="STRING" id="760192.Halhy_5775"/>
<dbReference type="SUPFAM" id="SSF50494">
    <property type="entry name" value="Trypsin-like serine proteases"/>
    <property type="match status" value="1"/>
</dbReference>
<dbReference type="InterPro" id="IPR042095">
    <property type="entry name" value="SUMF_sf"/>
</dbReference>
<dbReference type="GO" id="GO:0120147">
    <property type="term" value="F:formylglycine-generating oxidase activity"/>
    <property type="evidence" value="ECO:0007669"/>
    <property type="project" value="TreeGrafter"/>
</dbReference>
<dbReference type="AlphaFoldDB" id="F4KWZ8"/>
<evidence type="ECO:0000313" key="3">
    <source>
        <dbReference type="EMBL" id="AEE53598.1"/>
    </source>
</evidence>
<evidence type="ECO:0000259" key="2">
    <source>
        <dbReference type="Pfam" id="PF03781"/>
    </source>
</evidence>
<dbReference type="Proteomes" id="UP000008461">
    <property type="component" value="Chromosome"/>
</dbReference>
<dbReference type="InterPro" id="IPR009003">
    <property type="entry name" value="Peptidase_S1_PA"/>
</dbReference>
<dbReference type="Pfam" id="PF13365">
    <property type="entry name" value="Trypsin_2"/>
    <property type="match status" value="1"/>
</dbReference>
<dbReference type="OrthoDB" id="9768004at2"/>
<dbReference type="PANTHER" id="PTHR23150">
    <property type="entry name" value="SULFATASE MODIFYING FACTOR 1, 2"/>
    <property type="match status" value="1"/>
</dbReference>
<dbReference type="HOGENOM" id="CLU_563562_0_0_10"/>
<dbReference type="Gene3D" id="3.90.1580.10">
    <property type="entry name" value="paralog of FGE (formylglycine-generating enzyme)"/>
    <property type="match status" value="1"/>
</dbReference>
<feature type="domain" description="Sulfatase-modifying factor enzyme-like" evidence="2">
    <location>
        <begin position="263"/>
        <end position="482"/>
    </location>
</feature>
<evidence type="ECO:0000313" key="4">
    <source>
        <dbReference type="Proteomes" id="UP000008461"/>
    </source>
</evidence>
<dbReference type="KEGG" id="hhy:Halhy_5775"/>
<proteinExistence type="predicted"/>
<dbReference type="EMBL" id="CP002691">
    <property type="protein sequence ID" value="AEE53598.1"/>
    <property type="molecule type" value="Genomic_DNA"/>
</dbReference>
<dbReference type="eggNOG" id="COG1262">
    <property type="taxonomic scope" value="Bacteria"/>
</dbReference>
<sequence length="483" mass="53863">MNSSTLNTMSFCYPQSHFWRCSLALLLLFWSTLMPAQDPIAQMAESLKPNVFAIKTTFEDGSEEKGFGFITGEEKGKLYLATAAHVVRGIELNQKAKSIQVKFFKDIRWLEATFLYHWDREDLALLEMNKPTFVQWRSDCADFSPQNLQKVRFIGLNGNEPAWVYPGSGEIFDVSGNAIQFAIGTIRPGTSGAPLITEKGIVGLITQDEGGISTALKLTQIQTLFSGGGQYPYFGLQPLGGVVATPPINTNVPVTVTQPDEYGLVLVKGGTFTMGCTSEQGSDCYDWEKPAHQVRVNDFHIGKYEVTQAQWRKVMGSDPPNLNFKGCDQCPVERVSWEDIQEFLRKLNAQTGKKYRLPTEAEWEYAARGGNQNNSYKYAGSNTLSEVAWFTDNSDSKTHPVGTKKANELGLYDMSGNVWEWCQDWYGGYSSNIQTNPTGAGSGFNRVFRGGGWSYGARNCRVSDRGNYTPTDRFYNLGFRLAL</sequence>
<dbReference type="Pfam" id="PF03781">
    <property type="entry name" value="FGE-sulfatase"/>
    <property type="match status" value="1"/>
</dbReference>
<keyword evidence="4" id="KW-1185">Reference proteome</keyword>
<organism evidence="3 4">
    <name type="scientific">Haliscomenobacter hydrossis (strain ATCC 27775 / DSM 1100 / LMG 10767 / O)</name>
    <dbReference type="NCBI Taxonomy" id="760192"/>
    <lineage>
        <taxon>Bacteria</taxon>
        <taxon>Pseudomonadati</taxon>
        <taxon>Bacteroidota</taxon>
        <taxon>Saprospiria</taxon>
        <taxon>Saprospirales</taxon>
        <taxon>Haliscomenobacteraceae</taxon>
        <taxon>Haliscomenobacter</taxon>
    </lineage>
</organism>
<gene>
    <name evidence="3" type="ordered locus">Halhy_5775</name>
</gene>
<feature type="chain" id="PRO_5003316192" evidence="1">
    <location>
        <begin position="37"/>
        <end position="483"/>
    </location>
</feature>
<name>F4KWZ8_HALH1</name>
<dbReference type="Gene3D" id="2.40.10.120">
    <property type="match status" value="1"/>
</dbReference>
<dbReference type="PANTHER" id="PTHR23150:SF19">
    <property type="entry name" value="FORMYLGLYCINE-GENERATING ENZYME"/>
    <property type="match status" value="1"/>
</dbReference>
<accession>F4KWZ8</accession>
<dbReference type="InterPro" id="IPR051043">
    <property type="entry name" value="Sulfatase_Mod_Factor_Kinase"/>
</dbReference>
<dbReference type="SUPFAM" id="SSF56436">
    <property type="entry name" value="C-type lectin-like"/>
    <property type="match status" value="1"/>
</dbReference>
<dbReference type="eggNOG" id="COG0265">
    <property type="taxonomic scope" value="Bacteria"/>
</dbReference>
<feature type="signal peptide" evidence="1">
    <location>
        <begin position="1"/>
        <end position="36"/>
    </location>
</feature>
<reference key="2">
    <citation type="submission" date="2011-04" db="EMBL/GenBank/DDBJ databases">
        <title>Complete sequence of chromosome of Haliscomenobacter hydrossis DSM 1100.</title>
        <authorList>
            <consortium name="US DOE Joint Genome Institute (JGI-PGF)"/>
            <person name="Lucas S."/>
            <person name="Han J."/>
            <person name="Lapidus A."/>
            <person name="Bruce D."/>
            <person name="Goodwin L."/>
            <person name="Pitluck S."/>
            <person name="Peters L."/>
            <person name="Kyrpides N."/>
            <person name="Mavromatis K."/>
            <person name="Ivanova N."/>
            <person name="Ovchinnikova G."/>
            <person name="Pagani I."/>
            <person name="Daligault H."/>
            <person name="Detter J.C."/>
            <person name="Han C."/>
            <person name="Land M."/>
            <person name="Hauser L."/>
            <person name="Markowitz V."/>
            <person name="Cheng J.-F."/>
            <person name="Hugenholtz P."/>
            <person name="Woyke T."/>
            <person name="Wu D."/>
            <person name="Verbarg S."/>
            <person name="Frueling A."/>
            <person name="Brambilla E."/>
            <person name="Klenk H.-P."/>
            <person name="Eisen J.A."/>
        </authorList>
    </citation>
    <scope>NUCLEOTIDE SEQUENCE</scope>
    <source>
        <strain>DSM 1100</strain>
    </source>
</reference>
<evidence type="ECO:0000256" key="1">
    <source>
        <dbReference type="SAM" id="SignalP"/>
    </source>
</evidence>
<reference evidence="3 4" key="1">
    <citation type="journal article" date="2011" name="Stand. Genomic Sci.">
        <title>Complete genome sequence of Haliscomenobacter hydrossis type strain (O).</title>
        <authorList>
            <consortium name="US DOE Joint Genome Institute (JGI-PGF)"/>
            <person name="Daligault H."/>
            <person name="Lapidus A."/>
            <person name="Zeytun A."/>
            <person name="Nolan M."/>
            <person name="Lucas S."/>
            <person name="Del Rio T.G."/>
            <person name="Tice H."/>
            <person name="Cheng J.F."/>
            <person name="Tapia R."/>
            <person name="Han C."/>
            <person name="Goodwin L."/>
            <person name="Pitluck S."/>
            <person name="Liolios K."/>
            <person name="Pagani I."/>
            <person name="Ivanova N."/>
            <person name="Huntemann M."/>
            <person name="Mavromatis K."/>
            <person name="Mikhailova N."/>
            <person name="Pati A."/>
            <person name="Chen A."/>
            <person name="Palaniappan K."/>
            <person name="Land M."/>
            <person name="Hauser L."/>
            <person name="Brambilla E.M."/>
            <person name="Rohde M."/>
            <person name="Verbarg S."/>
            <person name="Goker M."/>
            <person name="Bristow J."/>
            <person name="Eisen J.A."/>
            <person name="Markowitz V."/>
            <person name="Hugenholtz P."/>
            <person name="Kyrpides N.C."/>
            <person name="Klenk H.P."/>
            <person name="Woyke T."/>
        </authorList>
    </citation>
    <scope>NUCLEOTIDE SEQUENCE [LARGE SCALE GENOMIC DNA]</scope>
    <source>
        <strain evidence="4">ATCC 27775 / DSM 1100 / LMG 10767 / O</strain>
    </source>
</reference>
<keyword evidence="1" id="KW-0732">Signal</keyword>